<protein>
    <submittedName>
        <fullName evidence="2">Uncharacterized protein</fullName>
    </submittedName>
</protein>
<dbReference type="OrthoDB" id="214638at2157"/>
<keyword evidence="1" id="KW-0812">Transmembrane</keyword>
<feature type="transmembrane region" description="Helical" evidence="1">
    <location>
        <begin position="24"/>
        <end position="46"/>
    </location>
</feature>
<gene>
    <name evidence="2" type="ORF">EI982_03900</name>
</gene>
<evidence type="ECO:0000313" key="2">
    <source>
        <dbReference type="EMBL" id="QGX93982.1"/>
    </source>
</evidence>
<dbReference type="Proteomes" id="UP000428325">
    <property type="component" value="Chromosome"/>
</dbReference>
<organism evidence="2 3">
    <name type="scientific">Haloplanus rallus</name>
    <dbReference type="NCBI Taxonomy" id="1816183"/>
    <lineage>
        <taxon>Archaea</taxon>
        <taxon>Methanobacteriati</taxon>
        <taxon>Methanobacteriota</taxon>
        <taxon>Stenosarchaea group</taxon>
        <taxon>Halobacteria</taxon>
        <taxon>Halobacteriales</taxon>
        <taxon>Haloferacaceae</taxon>
        <taxon>Haloplanus</taxon>
    </lineage>
</organism>
<feature type="transmembrane region" description="Helical" evidence="1">
    <location>
        <begin position="81"/>
        <end position="101"/>
    </location>
</feature>
<dbReference type="EMBL" id="CP034345">
    <property type="protein sequence ID" value="QGX93982.1"/>
    <property type="molecule type" value="Genomic_DNA"/>
</dbReference>
<name>A0A6B9F3U8_9EURY</name>
<accession>A0A6B9F3U8</accession>
<reference evidence="2 3" key="1">
    <citation type="submission" date="2018-12" db="EMBL/GenBank/DDBJ databases">
        <title>Complete genome sequence of Haloplanus rallus MBLA0036.</title>
        <authorList>
            <person name="Nam Y.-d."/>
            <person name="Kang J."/>
            <person name="Chung W.-H."/>
            <person name="Park Y.S."/>
        </authorList>
    </citation>
    <scope>NUCLEOTIDE SEQUENCE [LARGE SCALE GENOMIC DNA]</scope>
    <source>
        <strain evidence="2 3">MBLA0036</strain>
    </source>
</reference>
<dbReference type="GeneID" id="43368646"/>
<evidence type="ECO:0000313" key="3">
    <source>
        <dbReference type="Proteomes" id="UP000428325"/>
    </source>
</evidence>
<dbReference type="AlphaFoldDB" id="A0A6B9F3U8"/>
<sequence>MTGATGGESADGLLAPDSLVDDTLTVLVGVVGGLVVGVVGTVVLGLITGSGWAVPFGLVAWLGATAYLVRRRTVQGAVAKSGYAVAVVLLCVPVIALSPALPVDGSLGERGSLFVVLLLFVGVPAGVAAAVGLVASRFVPDGVDGSAGGTGGGDGGDAGG</sequence>
<proteinExistence type="predicted"/>
<keyword evidence="3" id="KW-1185">Reference proteome</keyword>
<feature type="transmembrane region" description="Helical" evidence="1">
    <location>
        <begin position="113"/>
        <end position="135"/>
    </location>
</feature>
<feature type="transmembrane region" description="Helical" evidence="1">
    <location>
        <begin position="52"/>
        <end position="69"/>
    </location>
</feature>
<keyword evidence="1" id="KW-0472">Membrane</keyword>
<dbReference type="KEGG" id="hra:EI982_03900"/>
<evidence type="ECO:0000256" key="1">
    <source>
        <dbReference type="SAM" id="Phobius"/>
    </source>
</evidence>
<keyword evidence="1" id="KW-1133">Transmembrane helix</keyword>
<dbReference type="RefSeq" id="WP_157688218.1">
    <property type="nucleotide sequence ID" value="NZ_CP034345.1"/>
</dbReference>